<accession>A0A4Y7TC75</accession>
<evidence type="ECO:0000313" key="2">
    <source>
        <dbReference type="Proteomes" id="UP000298030"/>
    </source>
</evidence>
<sequence length="165" mass="18462">PLPSPPLSVLHDPIVSTTINENPHLFRIVTPVNIDRFEQLLATHPNQPFVSSVVRSLREGFWPFANIPKHYPTTLDESNPPPTNPKHVQFLRDQRDIELSKGRYSGGFHGLLPGMHAMPLHAVPKDGGEKLRLITNHSRGDFSLNSMVDKHQMGKVPLDGMKVFG</sequence>
<keyword evidence="2" id="KW-1185">Reference proteome</keyword>
<proteinExistence type="predicted"/>
<organism evidence="1 2">
    <name type="scientific">Coprinellus micaceus</name>
    <name type="common">Glistening ink-cap mushroom</name>
    <name type="synonym">Coprinus micaceus</name>
    <dbReference type="NCBI Taxonomy" id="71717"/>
    <lineage>
        <taxon>Eukaryota</taxon>
        <taxon>Fungi</taxon>
        <taxon>Dikarya</taxon>
        <taxon>Basidiomycota</taxon>
        <taxon>Agaricomycotina</taxon>
        <taxon>Agaricomycetes</taxon>
        <taxon>Agaricomycetidae</taxon>
        <taxon>Agaricales</taxon>
        <taxon>Agaricineae</taxon>
        <taxon>Psathyrellaceae</taxon>
        <taxon>Coprinellus</taxon>
    </lineage>
</organism>
<dbReference type="EMBL" id="QPFP01000018">
    <property type="protein sequence ID" value="TEB31528.1"/>
    <property type="molecule type" value="Genomic_DNA"/>
</dbReference>
<name>A0A4Y7TC75_COPMI</name>
<protein>
    <submittedName>
        <fullName evidence="1">Uncharacterized protein</fullName>
    </submittedName>
</protein>
<dbReference type="AlphaFoldDB" id="A0A4Y7TC75"/>
<dbReference type="STRING" id="71717.A0A4Y7TC75"/>
<comment type="caution">
    <text evidence="1">The sequence shown here is derived from an EMBL/GenBank/DDBJ whole genome shotgun (WGS) entry which is preliminary data.</text>
</comment>
<reference evidence="1 2" key="1">
    <citation type="journal article" date="2019" name="Nat. Ecol. Evol.">
        <title>Megaphylogeny resolves global patterns of mushroom evolution.</title>
        <authorList>
            <person name="Varga T."/>
            <person name="Krizsan K."/>
            <person name="Foldi C."/>
            <person name="Dima B."/>
            <person name="Sanchez-Garcia M."/>
            <person name="Sanchez-Ramirez S."/>
            <person name="Szollosi G.J."/>
            <person name="Szarkandi J.G."/>
            <person name="Papp V."/>
            <person name="Albert L."/>
            <person name="Andreopoulos W."/>
            <person name="Angelini C."/>
            <person name="Antonin V."/>
            <person name="Barry K.W."/>
            <person name="Bougher N.L."/>
            <person name="Buchanan P."/>
            <person name="Buyck B."/>
            <person name="Bense V."/>
            <person name="Catcheside P."/>
            <person name="Chovatia M."/>
            <person name="Cooper J."/>
            <person name="Damon W."/>
            <person name="Desjardin D."/>
            <person name="Finy P."/>
            <person name="Geml J."/>
            <person name="Haridas S."/>
            <person name="Hughes K."/>
            <person name="Justo A."/>
            <person name="Karasinski D."/>
            <person name="Kautmanova I."/>
            <person name="Kiss B."/>
            <person name="Kocsube S."/>
            <person name="Kotiranta H."/>
            <person name="LaButti K.M."/>
            <person name="Lechner B.E."/>
            <person name="Liimatainen K."/>
            <person name="Lipzen A."/>
            <person name="Lukacs Z."/>
            <person name="Mihaltcheva S."/>
            <person name="Morgado L.N."/>
            <person name="Niskanen T."/>
            <person name="Noordeloos M.E."/>
            <person name="Ohm R.A."/>
            <person name="Ortiz-Santana B."/>
            <person name="Ovrebo C."/>
            <person name="Racz N."/>
            <person name="Riley R."/>
            <person name="Savchenko A."/>
            <person name="Shiryaev A."/>
            <person name="Soop K."/>
            <person name="Spirin V."/>
            <person name="Szebenyi C."/>
            <person name="Tomsovsky M."/>
            <person name="Tulloss R.E."/>
            <person name="Uehling J."/>
            <person name="Grigoriev I.V."/>
            <person name="Vagvolgyi C."/>
            <person name="Papp T."/>
            <person name="Martin F.M."/>
            <person name="Miettinen O."/>
            <person name="Hibbett D.S."/>
            <person name="Nagy L.G."/>
        </authorList>
    </citation>
    <scope>NUCLEOTIDE SEQUENCE [LARGE SCALE GENOMIC DNA]</scope>
    <source>
        <strain evidence="1 2">FP101781</strain>
    </source>
</reference>
<dbReference type="OrthoDB" id="3254233at2759"/>
<evidence type="ECO:0000313" key="1">
    <source>
        <dbReference type="EMBL" id="TEB31528.1"/>
    </source>
</evidence>
<dbReference type="Proteomes" id="UP000298030">
    <property type="component" value="Unassembled WGS sequence"/>
</dbReference>
<gene>
    <name evidence="1" type="ORF">FA13DRAFT_1595492</name>
</gene>
<feature type="non-terminal residue" evidence="1">
    <location>
        <position position="165"/>
    </location>
</feature>
<feature type="non-terminal residue" evidence="1">
    <location>
        <position position="1"/>
    </location>
</feature>